<dbReference type="AlphaFoldDB" id="A0AAD4SCT6"/>
<dbReference type="GO" id="GO:0005886">
    <property type="term" value="C:plasma membrane"/>
    <property type="evidence" value="ECO:0007669"/>
    <property type="project" value="TreeGrafter"/>
</dbReference>
<evidence type="ECO:0000259" key="4">
    <source>
        <dbReference type="PROSITE" id="PS51485"/>
    </source>
</evidence>
<dbReference type="Proteomes" id="UP001202328">
    <property type="component" value="Unassembled WGS sequence"/>
</dbReference>
<evidence type="ECO:0000313" key="5">
    <source>
        <dbReference type="EMBL" id="KAI3886817.1"/>
    </source>
</evidence>
<dbReference type="Gene3D" id="2.60.40.420">
    <property type="entry name" value="Cupredoxins - blue copper proteins"/>
    <property type="match status" value="1"/>
</dbReference>
<dbReference type="CDD" id="cd04216">
    <property type="entry name" value="Phytocyanin"/>
    <property type="match status" value="1"/>
</dbReference>
<comment type="caution">
    <text evidence="5">The sequence shown here is derived from an EMBL/GenBank/DDBJ whole genome shotgun (WGS) entry which is preliminary data.</text>
</comment>
<keyword evidence="3" id="KW-1133">Transmembrane helix</keyword>
<keyword evidence="3" id="KW-0472">Membrane</keyword>
<keyword evidence="1" id="KW-1015">Disulfide bond</keyword>
<organism evidence="5 6">
    <name type="scientific">Papaver atlanticum</name>
    <dbReference type="NCBI Taxonomy" id="357466"/>
    <lineage>
        <taxon>Eukaryota</taxon>
        <taxon>Viridiplantae</taxon>
        <taxon>Streptophyta</taxon>
        <taxon>Embryophyta</taxon>
        <taxon>Tracheophyta</taxon>
        <taxon>Spermatophyta</taxon>
        <taxon>Magnoliopsida</taxon>
        <taxon>Ranunculales</taxon>
        <taxon>Papaveraceae</taxon>
        <taxon>Papaveroideae</taxon>
        <taxon>Papaver</taxon>
    </lineage>
</organism>
<evidence type="ECO:0000256" key="3">
    <source>
        <dbReference type="SAM" id="Phobius"/>
    </source>
</evidence>
<proteinExistence type="predicted"/>
<sequence length="189" mass="20654">MNHQVWSFETVMKVMIVLSVLVYATSATNYTVGGESGWSLDSDMQTWSSNNTFHVGDTLVFLFSPIHNVVEVNEFAYNACVSSSPISIDDRTSAIITKGLKVKIVLTTRYFVCGGYCTKGLKVKIVVTASTNQEAHIPSAATTIVHQFVVNSVVSSLLSIILMNITICCKRRARRGEAPSPAPLAPEEY</sequence>
<evidence type="ECO:0000256" key="1">
    <source>
        <dbReference type="ARBA" id="ARBA00023157"/>
    </source>
</evidence>
<dbReference type="PANTHER" id="PTHR33021">
    <property type="entry name" value="BLUE COPPER PROTEIN"/>
    <property type="match status" value="1"/>
</dbReference>
<dbReference type="Pfam" id="PF02298">
    <property type="entry name" value="Cu_bind_like"/>
    <property type="match status" value="1"/>
</dbReference>
<dbReference type="FunFam" id="2.60.40.420:FF:000034">
    <property type="entry name" value="Cupredoxin superfamily protein"/>
    <property type="match status" value="1"/>
</dbReference>
<dbReference type="SUPFAM" id="SSF49503">
    <property type="entry name" value="Cupredoxins"/>
    <property type="match status" value="1"/>
</dbReference>
<evidence type="ECO:0000313" key="6">
    <source>
        <dbReference type="Proteomes" id="UP001202328"/>
    </source>
</evidence>
<evidence type="ECO:0000256" key="2">
    <source>
        <dbReference type="ARBA" id="ARBA00023180"/>
    </source>
</evidence>
<reference evidence="5" key="1">
    <citation type="submission" date="2022-04" db="EMBL/GenBank/DDBJ databases">
        <title>A functionally conserved STORR gene fusion in Papaver species that diverged 16.8 million years ago.</title>
        <authorList>
            <person name="Catania T."/>
        </authorList>
    </citation>
    <scope>NUCLEOTIDE SEQUENCE</scope>
    <source>
        <strain evidence="5">S-188037</strain>
    </source>
</reference>
<feature type="transmembrane region" description="Helical" evidence="3">
    <location>
        <begin position="148"/>
        <end position="167"/>
    </location>
</feature>
<dbReference type="GO" id="GO:0009055">
    <property type="term" value="F:electron transfer activity"/>
    <property type="evidence" value="ECO:0007669"/>
    <property type="project" value="InterPro"/>
</dbReference>
<feature type="domain" description="Phytocyanin" evidence="4">
    <location>
        <begin position="28"/>
        <end position="129"/>
    </location>
</feature>
<dbReference type="PANTHER" id="PTHR33021:SF499">
    <property type="entry name" value="OS12G0150500 PROTEIN"/>
    <property type="match status" value="1"/>
</dbReference>
<dbReference type="PROSITE" id="PS51485">
    <property type="entry name" value="PHYTOCYANIN"/>
    <property type="match status" value="1"/>
</dbReference>
<accession>A0AAD4SCT6</accession>
<dbReference type="EMBL" id="JAJJMB010012121">
    <property type="protein sequence ID" value="KAI3886817.1"/>
    <property type="molecule type" value="Genomic_DNA"/>
</dbReference>
<keyword evidence="3" id="KW-0812">Transmembrane</keyword>
<dbReference type="InterPro" id="IPR008972">
    <property type="entry name" value="Cupredoxin"/>
</dbReference>
<dbReference type="InterPro" id="IPR003245">
    <property type="entry name" value="Phytocyanin_dom"/>
</dbReference>
<keyword evidence="2" id="KW-0325">Glycoprotein</keyword>
<protein>
    <recommendedName>
        <fullName evidence="4">Phytocyanin domain-containing protein</fullName>
    </recommendedName>
</protein>
<gene>
    <name evidence="5" type="ORF">MKW98_017169</name>
</gene>
<dbReference type="InterPro" id="IPR039391">
    <property type="entry name" value="Phytocyanin-like"/>
</dbReference>
<name>A0AAD4SCT6_9MAGN</name>
<keyword evidence="6" id="KW-1185">Reference proteome</keyword>